<reference evidence="2" key="1">
    <citation type="journal article" date="2022" name="Mol. Ecol. Resour.">
        <title>The genomes of chicory, endive, great burdock and yacon provide insights into Asteraceae palaeo-polyploidization history and plant inulin production.</title>
        <authorList>
            <person name="Fan W."/>
            <person name="Wang S."/>
            <person name="Wang H."/>
            <person name="Wang A."/>
            <person name="Jiang F."/>
            <person name="Liu H."/>
            <person name="Zhao H."/>
            <person name="Xu D."/>
            <person name="Zhang Y."/>
        </authorList>
    </citation>
    <scope>NUCLEOTIDE SEQUENCE [LARGE SCALE GENOMIC DNA]</scope>
    <source>
        <strain evidence="2">cv. Yunnan</strain>
    </source>
</reference>
<sequence length="121" mass="13553">MQTQQVSPQDSKEGIWFAAFKSQSFKLLVYLVHTELTNESHASRPGSVSGGLGMSGSREDRTQEGLDGITVPFTNLVWIQIGKIIRVKNKEAIEDNLKKIYSTKAEHGTRTKQESNRSIME</sequence>
<dbReference type="EMBL" id="CM042035">
    <property type="protein sequence ID" value="KAI3754582.1"/>
    <property type="molecule type" value="Genomic_DNA"/>
</dbReference>
<keyword evidence="2" id="KW-1185">Reference proteome</keyword>
<accession>A0ACB9E708</accession>
<reference evidence="1 2" key="2">
    <citation type="journal article" date="2022" name="Mol. Ecol. Resour.">
        <title>The genomes of chicory, endive, great burdock and yacon provide insights into Asteraceae paleo-polyploidization history and plant inulin production.</title>
        <authorList>
            <person name="Fan W."/>
            <person name="Wang S."/>
            <person name="Wang H."/>
            <person name="Wang A."/>
            <person name="Jiang F."/>
            <person name="Liu H."/>
            <person name="Zhao H."/>
            <person name="Xu D."/>
            <person name="Zhang Y."/>
        </authorList>
    </citation>
    <scope>NUCLEOTIDE SEQUENCE [LARGE SCALE GENOMIC DNA]</scope>
    <source>
        <strain evidence="2">cv. Yunnan</strain>
        <tissue evidence="1">Leaves</tissue>
    </source>
</reference>
<organism evidence="1 2">
    <name type="scientific">Smallanthus sonchifolius</name>
    <dbReference type="NCBI Taxonomy" id="185202"/>
    <lineage>
        <taxon>Eukaryota</taxon>
        <taxon>Viridiplantae</taxon>
        <taxon>Streptophyta</taxon>
        <taxon>Embryophyta</taxon>
        <taxon>Tracheophyta</taxon>
        <taxon>Spermatophyta</taxon>
        <taxon>Magnoliopsida</taxon>
        <taxon>eudicotyledons</taxon>
        <taxon>Gunneridae</taxon>
        <taxon>Pentapetalae</taxon>
        <taxon>asterids</taxon>
        <taxon>campanulids</taxon>
        <taxon>Asterales</taxon>
        <taxon>Asteraceae</taxon>
        <taxon>Asteroideae</taxon>
        <taxon>Heliantheae alliance</taxon>
        <taxon>Millerieae</taxon>
        <taxon>Smallanthus</taxon>
    </lineage>
</organism>
<dbReference type="Proteomes" id="UP001056120">
    <property type="component" value="Linkage Group LG18"/>
</dbReference>
<gene>
    <name evidence="1" type="ORF">L1987_54369</name>
</gene>
<evidence type="ECO:0000313" key="1">
    <source>
        <dbReference type="EMBL" id="KAI3754582.1"/>
    </source>
</evidence>
<name>A0ACB9E708_9ASTR</name>
<comment type="caution">
    <text evidence="1">The sequence shown here is derived from an EMBL/GenBank/DDBJ whole genome shotgun (WGS) entry which is preliminary data.</text>
</comment>
<protein>
    <submittedName>
        <fullName evidence="1">Uncharacterized protein</fullName>
    </submittedName>
</protein>
<proteinExistence type="predicted"/>
<evidence type="ECO:0000313" key="2">
    <source>
        <dbReference type="Proteomes" id="UP001056120"/>
    </source>
</evidence>